<reference evidence="1" key="2">
    <citation type="journal article" date="2015" name="Data Brief">
        <title>Shoot transcriptome of the giant reed, Arundo donax.</title>
        <authorList>
            <person name="Barrero R.A."/>
            <person name="Guerrero F.D."/>
            <person name="Moolhuijzen P."/>
            <person name="Goolsby J.A."/>
            <person name="Tidwell J."/>
            <person name="Bellgard S.E."/>
            <person name="Bellgard M.I."/>
        </authorList>
    </citation>
    <scope>NUCLEOTIDE SEQUENCE</scope>
    <source>
        <tissue evidence="1">Shoot tissue taken approximately 20 cm above the soil surface</tissue>
    </source>
</reference>
<name>A0A0A9G2E5_ARUDO</name>
<accession>A0A0A9G2E5</accession>
<evidence type="ECO:0000313" key="1">
    <source>
        <dbReference type="EMBL" id="JAE19265.1"/>
    </source>
</evidence>
<proteinExistence type="predicted"/>
<dbReference type="AlphaFoldDB" id="A0A0A9G2E5"/>
<organism evidence="1">
    <name type="scientific">Arundo donax</name>
    <name type="common">Giant reed</name>
    <name type="synonym">Donax arundinaceus</name>
    <dbReference type="NCBI Taxonomy" id="35708"/>
    <lineage>
        <taxon>Eukaryota</taxon>
        <taxon>Viridiplantae</taxon>
        <taxon>Streptophyta</taxon>
        <taxon>Embryophyta</taxon>
        <taxon>Tracheophyta</taxon>
        <taxon>Spermatophyta</taxon>
        <taxon>Magnoliopsida</taxon>
        <taxon>Liliopsida</taxon>
        <taxon>Poales</taxon>
        <taxon>Poaceae</taxon>
        <taxon>PACMAD clade</taxon>
        <taxon>Arundinoideae</taxon>
        <taxon>Arundineae</taxon>
        <taxon>Arundo</taxon>
    </lineage>
</organism>
<sequence>MQKMAFVARGSQKQAIMYKTHNELERLKCICALLPYSINLVSFSFRLINHHRNVFNFLAYVRVPLPQLQQQS</sequence>
<dbReference type="EMBL" id="GBRH01178631">
    <property type="protein sequence ID" value="JAE19265.1"/>
    <property type="molecule type" value="Transcribed_RNA"/>
</dbReference>
<reference evidence="1" key="1">
    <citation type="submission" date="2014-09" db="EMBL/GenBank/DDBJ databases">
        <authorList>
            <person name="Magalhaes I.L.F."/>
            <person name="Oliveira U."/>
            <person name="Santos F.R."/>
            <person name="Vidigal T.H.D.A."/>
            <person name="Brescovit A.D."/>
            <person name="Santos A.J."/>
        </authorList>
    </citation>
    <scope>NUCLEOTIDE SEQUENCE</scope>
    <source>
        <tissue evidence="1">Shoot tissue taken approximately 20 cm above the soil surface</tissue>
    </source>
</reference>
<protein>
    <submittedName>
        <fullName evidence="1">Uncharacterized protein</fullName>
    </submittedName>
</protein>